<gene>
    <name evidence="4" type="ORF">GMA92_06070</name>
</gene>
<dbReference type="GO" id="GO:0046872">
    <property type="term" value="F:metal ion binding"/>
    <property type="evidence" value="ECO:0007669"/>
    <property type="project" value="UniProtKB-KW"/>
</dbReference>
<dbReference type="GO" id="GO:0016020">
    <property type="term" value="C:membrane"/>
    <property type="evidence" value="ECO:0007669"/>
    <property type="project" value="GOC"/>
</dbReference>
<dbReference type="InterPro" id="IPR029052">
    <property type="entry name" value="Metallo-depent_PP-like"/>
</dbReference>
<dbReference type="Gene3D" id="3.60.21.10">
    <property type="match status" value="1"/>
</dbReference>
<dbReference type="PANTHER" id="PTHR31302">
    <property type="entry name" value="TRANSMEMBRANE PROTEIN WITH METALLOPHOSPHOESTERASE DOMAIN-RELATED"/>
    <property type="match status" value="1"/>
</dbReference>
<dbReference type="OrthoDB" id="9780884at2"/>
<name>A0A6A8SK00_9FIRM</name>
<dbReference type="InterPro" id="IPR051158">
    <property type="entry name" value="Metallophosphoesterase_sf"/>
</dbReference>
<evidence type="ECO:0000259" key="3">
    <source>
        <dbReference type="Pfam" id="PF00149"/>
    </source>
</evidence>
<evidence type="ECO:0000256" key="2">
    <source>
        <dbReference type="ARBA" id="ARBA00022801"/>
    </source>
</evidence>
<dbReference type="GO" id="GO:0008758">
    <property type="term" value="F:UDP-2,3-diacylglucosamine hydrolase activity"/>
    <property type="evidence" value="ECO:0007669"/>
    <property type="project" value="TreeGrafter"/>
</dbReference>
<comment type="caution">
    <text evidence="4">The sequence shown here is derived from an EMBL/GenBank/DDBJ whole genome shotgun (WGS) entry which is preliminary data.</text>
</comment>
<dbReference type="PANTHER" id="PTHR31302:SF31">
    <property type="entry name" value="PHOSPHODIESTERASE YAEI"/>
    <property type="match status" value="1"/>
</dbReference>
<evidence type="ECO:0000313" key="4">
    <source>
        <dbReference type="EMBL" id="MTK20981.1"/>
    </source>
</evidence>
<sequence length="282" mass="31981">MMLLALLLFGIGFLYFELETLKVSTFYLKTEKLKHKIKIVHLSDLHSKEFGVNNERLIKKVRELKPDLIVTTGDMISSTDHNGDAFLSVAAALSDQIPMYYIEGNHELTARYDTLNLENGWYETYLNDLRALGVHVLKNDTNLIQLQDVKLHIQGLTVPLAHYCAVPEKISAIDDIHPIKKVSDVLEPTSPHHYNILLAHNPFLIPIYLEHEVDLICCGHVHGGAVRLPFIGGILSPERKLFPKYSGGHYRFNSSNLIVSRGLGRLRLFNRPDVVMIEINPE</sequence>
<accession>A0A6A8SK00</accession>
<evidence type="ECO:0000313" key="5">
    <source>
        <dbReference type="Proteomes" id="UP000487649"/>
    </source>
</evidence>
<dbReference type="Pfam" id="PF00149">
    <property type="entry name" value="Metallophos"/>
    <property type="match status" value="1"/>
</dbReference>
<dbReference type="SUPFAM" id="SSF56300">
    <property type="entry name" value="Metallo-dependent phosphatases"/>
    <property type="match status" value="1"/>
</dbReference>
<keyword evidence="2" id="KW-0378">Hydrolase</keyword>
<organism evidence="4 5">
    <name type="scientific">Turicibacter sanguinis</name>
    <dbReference type="NCBI Taxonomy" id="154288"/>
    <lineage>
        <taxon>Bacteria</taxon>
        <taxon>Bacillati</taxon>
        <taxon>Bacillota</taxon>
        <taxon>Erysipelotrichia</taxon>
        <taxon>Erysipelotrichales</taxon>
        <taxon>Turicibacteraceae</taxon>
        <taxon>Turicibacter</taxon>
    </lineage>
</organism>
<proteinExistence type="predicted"/>
<reference evidence="4 5" key="1">
    <citation type="journal article" date="2019" name="Nat. Med.">
        <title>A library of human gut bacterial isolates paired with longitudinal multiomics data enables mechanistic microbiome research.</title>
        <authorList>
            <person name="Poyet M."/>
            <person name="Groussin M."/>
            <person name="Gibbons S.M."/>
            <person name="Avila-Pacheco J."/>
            <person name="Jiang X."/>
            <person name="Kearney S.M."/>
            <person name="Perrotta A.R."/>
            <person name="Berdy B."/>
            <person name="Zhao S."/>
            <person name="Lieberman T.D."/>
            <person name="Swanson P.K."/>
            <person name="Smith M."/>
            <person name="Roesemann S."/>
            <person name="Alexander J.E."/>
            <person name="Rich S.A."/>
            <person name="Livny J."/>
            <person name="Vlamakis H."/>
            <person name="Clish C."/>
            <person name="Bullock K."/>
            <person name="Deik A."/>
            <person name="Scott J."/>
            <person name="Pierce K.A."/>
            <person name="Xavier R.J."/>
            <person name="Alm E.J."/>
        </authorList>
    </citation>
    <scope>NUCLEOTIDE SEQUENCE [LARGE SCALE GENOMIC DNA]</scope>
    <source>
        <strain evidence="4 5">BIOML-A198</strain>
    </source>
</reference>
<dbReference type="InterPro" id="IPR004843">
    <property type="entry name" value="Calcineurin-like_PHP"/>
</dbReference>
<keyword evidence="1" id="KW-0479">Metal-binding</keyword>
<dbReference type="GO" id="GO:0009245">
    <property type="term" value="P:lipid A biosynthetic process"/>
    <property type="evidence" value="ECO:0007669"/>
    <property type="project" value="TreeGrafter"/>
</dbReference>
<evidence type="ECO:0000256" key="1">
    <source>
        <dbReference type="ARBA" id="ARBA00022723"/>
    </source>
</evidence>
<dbReference type="EMBL" id="WMQE01000010">
    <property type="protein sequence ID" value="MTK20981.1"/>
    <property type="molecule type" value="Genomic_DNA"/>
</dbReference>
<dbReference type="Proteomes" id="UP000487649">
    <property type="component" value="Unassembled WGS sequence"/>
</dbReference>
<dbReference type="AlphaFoldDB" id="A0A6A8SK00"/>
<protein>
    <submittedName>
        <fullName evidence="4">Metallophosphoesterase</fullName>
    </submittedName>
</protein>
<feature type="domain" description="Calcineurin-like phosphoesterase" evidence="3">
    <location>
        <begin position="37"/>
        <end position="223"/>
    </location>
</feature>